<dbReference type="Proteomes" id="UP000824002">
    <property type="component" value="Unassembled WGS sequence"/>
</dbReference>
<evidence type="ECO:0000313" key="2">
    <source>
        <dbReference type="EMBL" id="HIS77694.1"/>
    </source>
</evidence>
<dbReference type="Pfam" id="PF00148">
    <property type="entry name" value="Oxidored_nitro"/>
    <property type="match status" value="1"/>
</dbReference>
<dbReference type="PANTHER" id="PTHR42956:SF1">
    <property type="entry name" value="NITROGENASE IRON-MOLYBDENUM COFACTOR BIOSYNTHESIS PROTEIN NIFE"/>
    <property type="match status" value="1"/>
</dbReference>
<sequence>MSLTRFLPTPSDRMGILWSLLAIEDCVILEYGPAGTTHFSMGLFGELGESQQNRLFTTHMSEDDVVMGDVSRLEKALVEIDRNFAPKVIFVVASSVAAVIGTDMKGVCSYMQEKVKARLIAFEQGGFRGDYSVGLLEAYKLLAQELPAEHPEPQPDTVNLIGFSMGSYRALSDRWELEELLERGFGLKIGACLCGETSISDIEQMGGAALNLILREEGLPAAQILEKRFGTPFLAGSPYGYQGTLAWLQKIGEMLNRSLNPKLEAELRERINEAAQYKMYRMMLKEDQPKAALTGEYHTVTGIAEFLSQLGFPAENKICLHALRGIQNPDPSVRVCASEKERLDILRGLHRQMILADDPSMSVCPPDNVFLRISMPVVRGAQIAKHQPLMGIRGADSLLETLEEYLQMLK</sequence>
<comment type="caution">
    <text evidence="2">The sequence shown here is derived from an EMBL/GenBank/DDBJ whole genome shotgun (WGS) entry which is preliminary data.</text>
</comment>
<evidence type="ECO:0000259" key="1">
    <source>
        <dbReference type="Pfam" id="PF00148"/>
    </source>
</evidence>
<dbReference type="CDD" id="cd00316">
    <property type="entry name" value="Oxidoreductase_nitrogenase"/>
    <property type="match status" value="1"/>
</dbReference>
<protein>
    <submittedName>
        <fullName evidence="2">Nitrogenase component 1</fullName>
    </submittedName>
</protein>
<reference evidence="2" key="2">
    <citation type="journal article" date="2021" name="PeerJ">
        <title>Extensive microbial diversity within the chicken gut microbiome revealed by metagenomics and culture.</title>
        <authorList>
            <person name="Gilroy R."/>
            <person name="Ravi A."/>
            <person name="Getino M."/>
            <person name="Pursley I."/>
            <person name="Horton D.L."/>
            <person name="Alikhan N.F."/>
            <person name="Baker D."/>
            <person name="Gharbi K."/>
            <person name="Hall N."/>
            <person name="Watson M."/>
            <person name="Adriaenssens E.M."/>
            <person name="Foster-Nyarko E."/>
            <person name="Jarju S."/>
            <person name="Secka A."/>
            <person name="Antonio M."/>
            <person name="Oren A."/>
            <person name="Chaudhuri R.R."/>
            <person name="La Ragione R."/>
            <person name="Hildebrand F."/>
            <person name="Pallen M.J."/>
        </authorList>
    </citation>
    <scope>NUCLEOTIDE SEQUENCE</scope>
    <source>
        <strain evidence="2">CHK199-13235</strain>
    </source>
</reference>
<name>A0A9D1K0I6_9FIRM</name>
<feature type="domain" description="Nitrogenase/oxidoreductase component 1" evidence="1">
    <location>
        <begin position="13"/>
        <end position="402"/>
    </location>
</feature>
<reference evidence="2" key="1">
    <citation type="submission" date="2020-10" db="EMBL/GenBank/DDBJ databases">
        <authorList>
            <person name="Gilroy R."/>
        </authorList>
    </citation>
    <scope>NUCLEOTIDE SEQUENCE</scope>
    <source>
        <strain evidence="2">CHK199-13235</strain>
    </source>
</reference>
<dbReference type="InterPro" id="IPR049939">
    <property type="entry name" value="NifE-like"/>
</dbReference>
<dbReference type="GO" id="GO:0016491">
    <property type="term" value="F:oxidoreductase activity"/>
    <property type="evidence" value="ECO:0007669"/>
    <property type="project" value="InterPro"/>
</dbReference>
<gene>
    <name evidence="2" type="ORF">IAB51_13000</name>
</gene>
<accession>A0A9D1K0I6</accession>
<evidence type="ECO:0000313" key="3">
    <source>
        <dbReference type="Proteomes" id="UP000824002"/>
    </source>
</evidence>
<proteinExistence type="predicted"/>
<dbReference type="Gene3D" id="3.40.50.1980">
    <property type="entry name" value="Nitrogenase molybdenum iron protein domain"/>
    <property type="match status" value="2"/>
</dbReference>
<dbReference type="PANTHER" id="PTHR42956">
    <property type="entry name" value="NITROGENASE IRON-MOLYBDENUM COFACTOR BIOSYNTHESIS PROTEIN NIFE"/>
    <property type="match status" value="1"/>
</dbReference>
<dbReference type="InterPro" id="IPR000510">
    <property type="entry name" value="Nase/OxRdtase_comp1"/>
</dbReference>
<dbReference type="EMBL" id="DVJP01000083">
    <property type="protein sequence ID" value="HIS77694.1"/>
    <property type="molecule type" value="Genomic_DNA"/>
</dbReference>
<organism evidence="2 3">
    <name type="scientific">Candidatus Merdivicinus excrementipullorum</name>
    <dbReference type="NCBI Taxonomy" id="2840867"/>
    <lineage>
        <taxon>Bacteria</taxon>
        <taxon>Bacillati</taxon>
        <taxon>Bacillota</taxon>
        <taxon>Clostridia</taxon>
        <taxon>Eubacteriales</taxon>
        <taxon>Oscillospiraceae</taxon>
        <taxon>Oscillospiraceae incertae sedis</taxon>
        <taxon>Candidatus Merdivicinus</taxon>
    </lineage>
</organism>
<dbReference type="SUPFAM" id="SSF53807">
    <property type="entry name" value="Helical backbone' metal receptor"/>
    <property type="match status" value="1"/>
</dbReference>
<dbReference type="AlphaFoldDB" id="A0A9D1K0I6"/>